<dbReference type="PANTHER" id="PTHR32097:SF17">
    <property type="entry name" value="CAMP-BINDING PROTEIN 1-RELATED"/>
    <property type="match status" value="1"/>
</dbReference>
<dbReference type="CDD" id="cd06974">
    <property type="entry name" value="TerD_like"/>
    <property type="match status" value="1"/>
</dbReference>
<keyword evidence="4" id="KW-1185">Reference proteome</keyword>
<gene>
    <name evidence="3" type="ORF">PPERSA_05011</name>
</gene>
<name>A0A0V0QW03_PSEPJ</name>
<protein>
    <recommendedName>
        <fullName evidence="2">TerD domain-containing protein</fullName>
    </recommendedName>
</protein>
<feature type="region of interest" description="Disordered" evidence="1">
    <location>
        <begin position="30"/>
        <end position="63"/>
    </location>
</feature>
<evidence type="ECO:0000259" key="2">
    <source>
        <dbReference type="Pfam" id="PF02342"/>
    </source>
</evidence>
<comment type="caution">
    <text evidence="3">The sequence shown here is derived from an EMBL/GenBank/DDBJ whole genome shotgun (WGS) entry which is preliminary data.</text>
</comment>
<sequence length="1220" mass="143970">MIDKNFSPQKLSPQEVLNIKNQTQINIFRSQDKPYLLSSSKKKKKQYSNKESQKQPNKPSFGVRTYQNQFFNLKNQKTNNSSESELINQSISKLEKKMLSQLQVNNYENNNHFENNEHNDIENSPNQYQQDQLPKRIQRLEQYKQNVLDRYQNFQSLYQNAYQIPKTAQNQYRNNFNEDDKNNNSNSSKNFYSILNYSHANNNNNNYNNSLQNNQNQGFSYTHTAQKKYRAKSVQQKDNYAYQQNNKSYQNQNDISQQYQQQENQQYKNDNDNKNNILDQTENNQQKELLSLSQNKLKDEIVNDQNNQQDVDELQNSKINNQNLSNNNNNENSKINDSYQNLLLLQQSEQQKLLDIQFNFNGGSQQKSEQYQQNLQEFQQSQQQFLSPNKNLGELSQSQKNIVQFQNTDNNNFTTQNIQNLEHTNPEQKNKNFYKTHRGFSTQNSKLNNKYINQHMESSPNNNNINKLKLNSENQQVFINRNSVKGNKLKKIQNVNNSPIALNNLNTHSNSQKKNFDIKKIKKNNIRLHSVSYQGGIISNGDDNLHGLSRKEQNQILKMELGKDNIYKQQGSDYEYNSINFIMNAKDSSQKKQKKQIIKLNNKNYTQDYNIEQELDPKIIELKSNFIKEQTEKERTVGEYTKTINNFWKEFKIYYEGLKYNPNFKRIGLDMKTIMEEVEDFLKNFQIQLSNKNQEILNLNDKIKQKESEMEQESQNQTQERQKLKEEMEQKQNKYDSNEQNYLKNINELQQQDKNNIKTIDDLNLKVRDYENQVSNQNKRISDLKSEISQKIESFKILNEEKLKLEIESKNEKQTLQQNLENLQNTIQQNQKEFDSFQNNKLKEIENQTQVIKDLSLEIQNLKQLVNEKQSKIYFINDLVDIESTITQNTNKQIQGSKLIGQNTGKIYEYDFLLNLAEIPKNIRLIILTISKNQDLISVWKNNNLDFRRNFTGIANVYQKGKIVDYQQLKNFDQNEYEFMYLVNNGNDWQIKKTDLKKETYDVFYIQYQAKKYLTQAGVKLSQQLQQALDWNLESKYSIKLKPGDIIPMPNLSYDEFTIGLGWDVDEGEIDCDASVIFFNEEKKYIGQVDFETGKSKEGAVIHQGDNRSGDKEGDDEEIIVHLDKLDQEIYQIWVLVSIYDDGKYFDSVTESYARFVIKGKEFLKFDIIPEKIGKKNGLLMCNLEKHGERWICKGRGAFCEGVQCVEQVIPFIQPFLNQE</sequence>
<feature type="domain" description="TerD" evidence="2">
    <location>
        <begin position="1039"/>
        <end position="1194"/>
    </location>
</feature>
<dbReference type="InParanoid" id="A0A0V0QW03"/>
<dbReference type="AlphaFoldDB" id="A0A0V0QW03"/>
<dbReference type="EMBL" id="LDAU01000096">
    <property type="protein sequence ID" value="KRX06398.1"/>
    <property type="molecule type" value="Genomic_DNA"/>
</dbReference>
<proteinExistence type="predicted"/>
<evidence type="ECO:0000256" key="1">
    <source>
        <dbReference type="SAM" id="MobiDB-lite"/>
    </source>
</evidence>
<dbReference type="Pfam" id="PF02342">
    <property type="entry name" value="TerD"/>
    <property type="match status" value="1"/>
</dbReference>
<dbReference type="InterPro" id="IPR003325">
    <property type="entry name" value="TerD"/>
</dbReference>
<reference evidence="3 4" key="1">
    <citation type="journal article" date="2015" name="Sci. Rep.">
        <title>Genome of the facultative scuticociliatosis pathogen Pseudocohnilembus persalinus provides insight into its virulence through horizontal gene transfer.</title>
        <authorList>
            <person name="Xiong J."/>
            <person name="Wang G."/>
            <person name="Cheng J."/>
            <person name="Tian M."/>
            <person name="Pan X."/>
            <person name="Warren A."/>
            <person name="Jiang C."/>
            <person name="Yuan D."/>
            <person name="Miao W."/>
        </authorList>
    </citation>
    <scope>NUCLEOTIDE SEQUENCE [LARGE SCALE GENOMIC DNA]</scope>
    <source>
        <strain evidence="3">36N120E</strain>
    </source>
</reference>
<dbReference type="Gene3D" id="2.60.60.30">
    <property type="entry name" value="sav2460 like domains"/>
    <property type="match status" value="1"/>
</dbReference>
<organism evidence="3 4">
    <name type="scientific">Pseudocohnilembus persalinus</name>
    <name type="common">Ciliate</name>
    <dbReference type="NCBI Taxonomy" id="266149"/>
    <lineage>
        <taxon>Eukaryota</taxon>
        <taxon>Sar</taxon>
        <taxon>Alveolata</taxon>
        <taxon>Ciliophora</taxon>
        <taxon>Intramacronucleata</taxon>
        <taxon>Oligohymenophorea</taxon>
        <taxon>Scuticociliatia</taxon>
        <taxon>Philasterida</taxon>
        <taxon>Pseudocohnilembidae</taxon>
        <taxon>Pseudocohnilembus</taxon>
    </lineage>
</organism>
<accession>A0A0V0QW03</accession>
<feature type="compositionally biased region" description="Basic and acidic residues" evidence="1">
    <location>
        <begin position="720"/>
        <end position="737"/>
    </location>
</feature>
<feature type="region of interest" description="Disordered" evidence="1">
    <location>
        <begin position="705"/>
        <end position="738"/>
    </location>
</feature>
<evidence type="ECO:0000313" key="4">
    <source>
        <dbReference type="Proteomes" id="UP000054937"/>
    </source>
</evidence>
<evidence type="ECO:0000313" key="3">
    <source>
        <dbReference type="EMBL" id="KRX06398.1"/>
    </source>
</evidence>
<dbReference type="InterPro" id="IPR051324">
    <property type="entry name" value="Stress/Tellurium_Resist"/>
</dbReference>
<dbReference type="PANTHER" id="PTHR32097">
    <property type="entry name" value="CAMP-BINDING PROTEIN 1-RELATED"/>
    <property type="match status" value="1"/>
</dbReference>
<dbReference type="Proteomes" id="UP000054937">
    <property type="component" value="Unassembled WGS sequence"/>
</dbReference>